<dbReference type="InterPro" id="IPR011990">
    <property type="entry name" value="TPR-like_helical_dom_sf"/>
</dbReference>
<feature type="repeat" description="TPR" evidence="1">
    <location>
        <begin position="455"/>
        <end position="488"/>
    </location>
</feature>
<evidence type="ECO:0000259" key="2">
    <source>
        <dbReference type="Pfam" id="PF00144"/>
    </source>
</evidence>
<dbReference type="InterPro" id="IPR012338">
    <property type="entry name" value="Beta-lactam/transpept-like"/>
</dbReference>
<proteinExistence type="predicted"/>
<dbReference type="RefSeq" id="WP_381508170.1">
    <property type="nucleotide sequence ID" value="NZ_JBHUOM010000043.1"/>
</dbReference>
<dbReference type="InterPro" id="IPR019734">
    <property type="entry name" value="TPR_rpt"/>
</dbReference>
<dbReference type="Proteomes" id="UP001597512">
    <property type="component" value="Unassembled WGS sequence"/>
</dbReference>
<dbReference type="PANTHER" id="PTHR46825">
    <property type="entry name" value="D-ALANYL-D-ALANINE-CARBOXYPEPTIDASE/ENDOPEPTIDASE AMPH"/>
    <property type="match status" value="1"/>
</dbReference>
<dbReference type="InterPro" id="IPR001466">
    <property type="entry name" value="Beta-lactam-related"/>
</dbReference>
<dbReference type="PROSITE" id="PS50005">
    <property type="entry name" value="TPR"/>
    <property type="match status" value="1"/>
</dbReference>
<keyword evidence="1" id="KW-0802">TPR repeat</keyword>
<dbReference type="Gene3D" id="3.40.710.10">
    <property type="entry name" value="DD-peptidase/beta-lactamase superfamily"/>
    <property type="match status" value="1"/>
</dbReference>
<comment type="caution">
    <text evidence="3">The sequence shown here is derived from an EMBL/GenBank/DDBJ whole genome shotgun (WGS) entry which is preliminary data.</text>
</comment>
<dbReference type="EMBL" id="JBHUOM010000043">
    <property type="protein sequence ID" value="MFD2937776.1"/>
    <property type="molecule type" value="Genomic_DNA"/>
</dbReference>
<keyword evidence="3" id="KW-0378">Hydrolase</keyword>
<keyword evidence="4" id="KW-1185">Reference proteome</keyword>
<dbReference type="GO" id="GO:0016787">
    <property type="term" value="F:hydrolase activity"/>
    <property type="evidence" value="ECO:0007669"/>
    <property type="project" value="UniProtKB-KW"/>
</dbReference>
<dbReference type="InterPro" id="IPR050491">
    <property type="entry name" value="AmpC-like"/>
</dbReference>
<accession>A0ABW6AQN0</accession>
<dbReference type="SMART" id="SM00028">
    <property type="entry name" value="TPR"/>
    <property type="match status" value="2"/>
</dbReference>
<feature type="domain" description="Beta-lactamase-related" evidence="2">
    <location>
        <begin position="34"/>
        <end position="365"/>
    </location>
</feature>
<dbReference type="SUPFAM" id="SSF48452">
    <property type="entry name" value="TPR-like"/>
    <property type="match status" value="1"/>
</dbReference>
<reference evidence="4" key="1">
    <citation type="journal article" date="2019" name="Int. J. Syst. Evol. Microbiol.">
        <title>The Global Catalogue of Microorganisms (GCM) 10K type strain sequencing project: providing services to taxonomists for standard genome sequencing and annotation.</title>
        <authorList>
            <consortium name="The Broad Institute Genomics Platform"/>
            <consortium name="The Broad Institute Genome Sequencing Center for Infectious Disease"/>
            <person name="Wu L."/>
            <person name="Ma J."/>
        </authorList>
    </citation>
    <scope>NUCLEOTIDE SEQUENCE [LARGE SCALE GENOMIC DNA]</scope>
    <source>
        <strain evidence="4">KCTC 52490</strain>
    </source>
</reference>
<dbReference type="SUPFAM" id="SSF56601">
    <property type="entry name" value="beta-lactamase/transpeptidase-like"/>
    <property type="match status" value="1"/>
</dbReference>
<dbReference type="Gene3D" id="1.25.40.10">
    <property type="entry name" value="Tetratricopeptide repeat domain"/>
    <property type="match status" value="1"/>
</dbReference>
<protein>
    <submittedName>
        <fullName evidence="3">Serine hydrolase</fullName>
    </submittedName>
</protein>
<name>A0ABW6AQN0_9BACT</name>
<organism evidence="3 4">
    <name type="scientific">Spirosoma flavum</name>
    <dbReference type="NCBI Taxonomy" id="2048557"/>
    <lineage>
        <taxon>Bacteria</taxon>
        <taxon>Pseudomonadati</taxon>
        <taxon>Bacteroidota</taxon>
        <taxon>Cytophagia</taxon>
        <taxon>Cytophagales</taxon>
        <taxon>Cytophagaceae</taxon>
        <taxon>Spirosoma</taxon>
    </lineage>
</organism>
<gene>
    <name evidence="3" type="ORF">ACFS25_28675</name>
</gene>
<dbReference type="Pfam" id="PF00144">
    <property type="entry name" value="Beta-lactamase"/>
    <property type="match status" value="1"/>
</dbReference>
<sequence length="502" mass="55572">MFPFLMRIQAAWLCIALVVSTTLIGVAQSRKDSIDAFINQQMRDGHIPGLQLAIIRNGHIDQLSAYGLANVEYQIKTTNQSVFSINSMTKAFVGVAIMQLAEQEKLRIDDPIGQYMDSLPTAWQSLTIKQLLTNTSGLPNIIDQYEHVLGQGQEQTAWTEVKALPIEFKPGERFSYNQTGYVILGKIIHRLSGVPFTQFIEDNQFKVVGMNLTRFGDSGDVIPNSAGGYTRVKNINGKWLSRDEKDPLGVAFIEFPVFFRTAAGILSTAQDMAHWLIALQSGKLLKKKESVEALWTPARLANGQVGGFNELTNGYALGWPTVTREEHPAVAPVGGFRSSLFVYPQDDLSIVVLTNLQGANPEWFIDEIAGYYMPDMHKANGFGLSSSLKTLRTELLKKGFANAIPIAKTLQQKNASFHLKEDQLNGWAYYLASEKKTQEALAIFKLTVALYPQSANAYDSLGEAYATVGNKAAAIQHYKRSLELDATNQNAANQITRLNKTP</sequence>
<dbReference type="PANTHER" id="PTHR46825:SF9">
    <property type="entry name" value="BETA-LACTAMASE-RELATED DOMAIN-CONTAINING PROTEIN"/>
    <property type="match status" value="1"/>
</dbReference>
<evidence type="ECO:0000313" key="3">
    <source>
        <dbReference type="EMBL" id="MFD2937776.1"/>
    </source>
</evidence>
<evidence type="ECO:0000313" key="4">
    <source>
        <dbReference type="Proteomes" id="UP001597512"/>
    </source>
</evidence>
<evidence type="ECO:0000256" key="1">
    <source>
        <dbReference type="PROSITE-ProRule" id="PRU00339"/>
    </source>
</evidence>